<name>A0AAE0FED1_9CHLO</name>
<sequence>MAQHEPASVAETAARGAAAAGSEGAQVENRLRLESAAAEGAVAGSEDAQVENQLKPESAVDGVLAGCYLESCWQCDSGWRETDWHLLMPEVQQRQPPPPPAGRRRRQAN</sequence>
<feature type="region of interest" description="Disordered" evidence="1">
    <location>
        <begin position="89"/>
        <end position="109"/>
    </location>
</feature>
<reference evidence="2 3" key="1">
    <citation type="journal article" date="2015" name="Genome Biol. Evol.">
        <title>Comparative Genomics of a Bacterivorous Green Alga Reveals Evolutionary Causalities and Consequences of Phago-Mixotrophic Mode of Nutrition.</title>
        <authorList>
            <person name="Burns J.A."/>
            <person name="Paasch A."/>
            <person name="Narechania A."/>
            <person name="Kim E."/>
        </authorList>
    </citation>
    <scope>NUCLEOTIDE SEQUENCE [LARGE SCALE GENOMIC DNA]</scope>
    <source>
        <strain evidence="2 3">PLY_AMNH</strain>
    </source>
</reference>
<organism evidence="2 3">
    <name type="scientific">Cymbomonas tetramitiformis</name>
    <dbReference type="NCBI Taxonomy" id="36881"/>
    <lineage>
        <taxon>Eukaryota</taxon>
        <taxon>Viridiplantae</taxon>
        <taxon>Chlorophyta</taxon>
        <taxon>Pyramimonadophyceae</taxon>
        <taxon>Pyramimonadales</taxon>
        <taxon>Pyramimonadaceae</taxon>
        <taxon>Cymbomonas</taxon>
    </lineage>
</organism>
<evidence type="ECO:0000256" key="1">
    <source>
        <dbReference type="SAM" id="MobiDB-lite"/>
    </source>
</evidence>
<feature type="compositionally biased region" description="Low complexity" evidence="1">
    <location>
        <begin position="7"/>
        <end position="25"/>
    </location>
</feature>
<evidence type="ECO:0000313" key="3">
    <source>
        <dbReference type="Proteomes" id="UP001190700"/>
    </source>
</evidence>
<gene>
    <name evidence="2" type="ORF">CYMTET_33104</name>
</gene>
<proteinExistence type="predicted"/>
<dbReference type="AlphaFoldDB" id="A0AAE0FED1"/>
<protein>
    <submittedName>
        <fullName evidence="2">Uncharacterized protein</fullName>
    </submittedName>
</protein>
<dbReference type="Proteomes" id="UP001190700">
    <property type="component" value="Unassembled WGS sequence"/>
</dbReference>
<comment type="caution">
    <text evidence="2">The sequence shown here is derived from an EMBL/GenBank/DDBJ whole genome shotgun (WGS) entry which is preliminary data.</text>
</comment>
<keyword evidence="3" id="KW-1185">Reference proteome</keyword>
<dbReference type="EMBL" id="LGRX02020078">
    <property type="protein sequence ID" value="KAK3257818.1"/>
    <property type="molecule type" value="Genomic_DNA"/>
</dbReference>
<accession>A0AAE0FED1</accession>
<evidence type="ECO:0000313" key="2">
    <source>
        <dbReference type="EMBL" id="KAK3257818.1"/>
    </source>
</evidence>
<feature type="region of interest" description="Disordered" evidence="1">
    <location>
        <begin position="1"/>
        <end position="26"/>
    </location>
</feature>